<dbReference type="EMBL" id="CP036275">
    <property type="protein sequence ID" value="QDU36140.1"/>
    <property type="molecule type" value="Genomic_DNA"/>
</dbReference>
<gene>
    <name evidence="2" type="ORF">Mal4_04230</name>
</gene>
<accession>A0A517Z0Y6</accession>
<dbReference type="PANTHER" id="PTHR40257">
    <property type="match status" value="1"/>
</dbReference>
<dbReference type="Gene3D" id="3.30.70.100">
    <property type="match status" value="1"/>
</dbReference>
<dbReference type="AlphaFoldDB" id="A0A517Z0Y6"/>
<sequence length="140" mass="15380">MAGGGVDSGFDMKSLNQLPARGPVTMLNLLKFRDKARDGNGTGRREYMKYANAAQQLVEARGGRVLWAGIVDGVALNEQGDIDWDWALLVYYPSRDAFVDLVTSPDYQQANAHRLNGTERHVILATRTVVSAPMPDDEDA</sequence>
<reference evidence="2 3" key="1">
    <citation type="submission" date="2019-02" db="EMBL/GenBank/DDBJ databases">
        <title>Deep-cultivation of Planctomycetes and their phenomic and genomic characterization uncovers novel biology.</title>
        <authorList>
            <person name="Wiegand S."/>
            <person name="Jogler M."/>
            <person name="Boedeker C."/>
            <person name="Pinto D."/>
            <person name="Vollmers J."/>
            <person name="Rivas-Marin E."/>
            <person name="Kohn T."/>
            <person name="Peeters S.H."/>
            <person name="Heuer A."/>
            <person name="Rast P."/>
            <person name="Oberbeckmann S."/>
            <person name="Bunk B."/>
            <person name="Jeske O."/>
            <person name="Meyerdierks A."/>
            <person name="Storesund J.E."/>
            <person name="Kallscheuer N."/>
            <person name="Luecker S."/>
            <person name="Lage O.M."/>
            <person name="Pohl T."/>
            <person name="Merkel B.J."/>
            <person name="Hornburger P."/>
            <person name="Mueller R.-W."/>
            <person name="Bruemmer F."/>
            <person name="Labrenz M."/>
            <person name="Spormann A.M."/>
            <person name="Op den Camp H."/>
            <person name="Overmann J."/>
            <person name="Amann R."/>
            <person name="Jetten M.S.M."/>
            <person name="Mascher T."/>
            <person name="Medema M.H."/>
            <person name="Devos D.P."/>
            <person name="Kaster A.-K."/>
            <person name="Ovreas L."/>
            <person name="Rohde M."/>
            <person name="Galperin M.Y."/>
            <person name="Jogler C."/>
        </authorList>
    </citation>
    <scope>NUCLEOTIDE SEQUENCE [LARGE SCALE GENOMIC DNA]</scope>
    <source>
        <strain evidence="2 3">Mal4</strain>
    </source>
</reference>
<feature type="domain" description="DUF1330" evidence="1">
    <location>
        <begin position="44"/>
        <end position="125"/>
    </location>
</feature>
<dbReference type="Proteomes" id="UP000320496">
    <property type="component" value="Chromosome"/>
</dbReference>
<dbReference type="InterPro" id="IPR010753">
    <property type="entry name" value="DUF1330"/>
</dbReference>
<evidence type="ECO:0000313" key="3">
    <source>
        <dbReference type="Proteomes" id="UP000320496"/>
    </source>
</evidence>
<dbReference type="KEGG" id="mri:Mal4_04230"/>
<dbReference type="Pfam" id="PF07045">
    <property type="entry name" value="DUF1330"/>
    <property type="match status" value="1"/>
</dbReference>
<protein>
    <recommendedName>
        <fullName evidence="1">DUF1330 domain-containing protein</fullName>
    </recommendedName>
</protein>
<organism evidence="2 3">
    <name type="scientific">Maioricimonas rarisocia</name>
    <dbReference type="NCBI Taxonomy" id="2528026"/>
    <lineage>
        <taxon>Bacteria</taxon>
        <taxon>Pseudomonadati</taxon>
        <taxon>Planctomycetota</taxon>
        <taxon>Planctomycetia</taxon>
        <taxon>Planctomycetales</taxon>
        <taxon>Planctomycetaceae</taxon>
        <taxon>Maioricimonas</taxon>
    </lineage>
</organism>
<dbReference type="PANTHER" id="PTHR40257:SF1">
    <property type="entry name" value="DUF1330 DOMAIN-CONTAINING PROTEIN"/>
    <property type="match status" value="1"/>
</dbReference>
<dbReference type="InterPro" id="IPR011008">
    <property type="entry name" value="Dimeric_a/b-barrel"/>
</dbReference>
<dbReference type="OrthoDB" id="8909581at2"/>
<dbReference type="RefSeq" id="WP_145366840.1">
    <property type="nucleotide sequence ID" value="NZ_CP036275.1"/>
</dbReference>
<evidence type="ECO:0000313" key="2">
    <source>
        <dbReference type="EMBL" id="QDU36140.1"/>
    </source>
</evidence>
<name>A0A517Z0Y6_9PLAN</name>
<dbReference type="SUPFAM" id="SSF54909">
    <property type="entry name" value="Dimeric alpha+beta barrel"/>
    <property type="match status" value="1"/>
</dbReference>
<proteinExistence type="predicted"/>
<keyword evidence="3" id="KW-1185">Reference proteome</keyword>
<evidence type="ECO:0000259" key="1">
    <source>
        <dbReference type="Pfam" id="PF07045"/>
    </source>
</evidence>